<dbReference type="InterPro" id="IPR013097">
    <property type="entry name" value="Dabb"/>
</dbReference>
<dbReference type="SUPFAM" id="SSF54909">
    <property type="entry name" value="Dimeric alpha+beta barrel"/>
    <property type="match status" value="1"/>
</dbReference>
<dbReference type="Gene3D" id="3.30.70.100">
    <property type="match status" value="1"/>
</dbReference>
<dbReference type="AlphaFoldDB" id="A0A926CYS9"/>
<dbReference type="Proteomes" id="UP000654279">
    <property type="component" value="Unassembled WGS sequence"/>
</dbReference>
<evidence type="ECO:0000313" key="2">
    <source>
        <dbReference type="EMBL" id="MBC8527864.1"/>
    </source>
</evidence>
<comment type="caution">
    <text evidence="2">The sequence shown here is derived from an EMBL/GenBank/DDBJ whole genome shotgun (WGS) entry which is preliminary data.</text>
</comment>
<dbReference type="EMBL" id="JACRSO010000001">
    <property type="protein sequence ID" value="MBC8527864.1"/>
    <property type="molecule type" value="Genomic_DNA"/>
</dbReference>
<dbReference type="SMART" id="SM00886">
    <property type="entry name" value="Dabb"/>
    <property type="match status" value="1"/>
</dbReference>
<dbReference type="Pfam" id="PF07876">
    <property type="entry name" value="Dabb"/>
    <property type="match status" value="1"/>
</dbReference>
<reference evidence="2" key="1">
    <citation type="submission" date="2020-08" db="EMBL/GenBank/DDBJ databases">
        <title>Genome public.</title>
        <authorList>
            <person name="Liu C."/>
            <person name="Sun Q."/>
        </authorList>
    </citation>
    <scope>NUCLEOTIDE SEQUENCE</scope>
    <source>
        <strain evidence="2">NSJ-44</strain>
    </source>
</reference>
<keyword evidence="3" id="KW-1185">Reference proteome</keyword>
<gene>
    <name evidence="2" type="ORF">H8699_00235</name>
</gene>
<accession>A0A926CYS9</accession>
<dbReference type="InterPro" id="IPR011008">
    <property type="entry name" value="Dimeric_a/b-barrel"/>
</dbReference>
<dbReference type="PROSITE" id="PS51502">
    <property type="entry name" value="S_R_A_B_BARREL"/>
    <property type="match status" value="1"/>
</dbReference>
<dbReference type="PANTHER" id="PTHR37832:SF1">
    <property type="entry name" value="STRESS-RESPONSE A_B BARREL DOMAIN-CONTAINING PROTEIN"/>
    <property type="match status" value="1"/>
</dbReference>
<sequence>MIKHVVCYKLKDNSEENKQRVIKRMMMGMKDRIPGLLSIEMGSDFMGSERSYDLVLIETFATRRDMDGYLAHPAHQNVRRFMKEVRTDSVAVDFYF</sequence>
<feature type="domain" description="Stress-response A/B barrel" evidence="1">
    <location>
        <begin position="2"/>
        <end position="94"/>
    </location>
</feature>
<protein>
    <submittedName>
        <fullName evidence="2">Dabb family protein</fullName>
    </submittedName>
</protein>
<organism evidence="2 3">
    <name type="scientific">Luoshenia tenuis</name>
    <dbReference type="NCBI Taxonomy" id="2763654"/>
    <lineage>
        <taxon>Bacteria</taxon>
        <taxon>Bacillati</taxon>
        <taxon>Bacillota</taxon>
        <taxon>Clostridia</taxon>
        <taxon>Christensenellales</taxon>
        <taxon>Christensenellaceae</taxon>
        <taxon>Luoshenia</taxon>
    </lineage>
</organism>
<evidence type="ECO:0000259" key="1">
    <source>
        <dbReference type="PROSITE" id="PS51502"/>
    </source>
</evidence>
<dbReference type="PANTHER" id="PTHR37832">
    <property type="entry name" value="BLL2683 PROTEIN"/>
    <property type="match status" value="1"/>
</dbReference>
<evidence type="ECO:0000313" key="3">
    <source>
        <dbReference type="Proteomes" id="UP000654279"/>
    </source>
</evidence>
<name>A0A926CYS9_9FIRM</name>
<dbReference type="RefSeq" id="WP_138295583.1">
    <property type="nucleotide sequence ID" value="NZ_JACRSO010000001.1"/>
</dbReference>
<proteinExistence type="predicted"/>